<dbReference type="GO" id="GO:0005576">
    <property type="term" value="C:extracellular region"/>
    <property type="evidence" value="ECO:0007669"/>
    <property type="project" value="UniProtKB-SubCell"/>
</dbReference>
<organism evidence="14">
    <name type="scientific">Ganoderma boninense</name>
    <dbReference type="NCBI Taxonomy" id="34458"/>
    <lineage>
        <taxon>Eukaryota</taxon>
        <taxon>Fungi</taxon>
        <taxon>Dikarya</taxon>
        <taxon>Basidiomycota</taxon>
        <taxon>Agaricomycotina</taxon>
        <taxon>Agaricomycetes</taxon>
        <taxon>Polyporales</taxon>
        <taxon>Polyporaceae</taxon>
        <taxon>Ganoderma</taxon>
    </lineage>
</organism>
<proteinExistence type="inferred from homology"/>
<evidence type="ECO:0000256" key="10">
    <source>
        <dbReference type="ARBA" id="ARBA00023180"/>
    </source>
</evidence>
<keyword evidence="4" id="KW-0479">Metal-binding</keyword>
<dbReference type="Pfam" id="PF22810">
    <property type="entry name" value="LPMO_AA14"/>
    <property type="match status" value="2"/>
</dbReference>
<dbReference type="GO" id="GO:0046872">
    <property type="term" value="F:metal ion binding"/>
    <property type="evidence" value="ECO:0007669"/>
    <property type="project" value="UniProtKB-KW"/>
</dbReference>
<evidence type="ECO:0000256" key="13">
    <source>
        <dbReference type="SAM" id="SignalP"/>
    </source>
</evidence>
<keyword evidence="8" id="KW-0503">Monooxygenase</keyword>
<evidence type="ECO:0000256" key="7">
    <source>
        <dbReference type="ARBA" id="ARBA00023008"/>
    </source>
</evidence>
<keyword evidence="6" id="KW-0560">Oxidoreductase</keyword>
<comment type="similarity">
    <text evidence="11">Belongs to the polysaccharide monooxygenase AA14 family.</text>
</comment>
<evidence type="ECO:0000256" key="9">
    <source>
        <dbReference type="ARBA" id="ARBA00023157"/>
    </source>
</evidence>
<evidence type="ECO:0000256" key="2">
    <source>
        <dbReference type="ARBA" id="ARBA00004613"/>
    </source>
</evidence>
<evidence type="ECO:0000256" key="6">
    <source>
        <dbReference type="ARBA" id="ARBA00023002"/>
    </source>
</evidence>
<evidence type="ECO:0000313" key="14">
    <source>
        <dbReference type="EMBL" id="VWO99737.1"/>
    </source>
</evidence>
<keyword evidence="9" id="KW-1015">Disulfide bond</keyword>
<keyword evidence="3" id="KW-0964">Secreted</keyword>
<name>A0A5K1K1F5_9APHY</name>
<feature type="region of interest" description="Disordered" evidence="12">
    <location>
        <begin position="96"/>
        <end position="115"/>
    </location>
</feature>
<dbReference type="InterPro" id="IPR054497">
    <property type="entry name" value="LPMO_AA14"/>
</dbReference>
<keyword evidence="7" id="KW-0186">Copper</keyword>
<feature type="chain" id="PRO_5023818989" evidence="13">
    <location>
        <begin position="19"/>
        <end position="408"/>
    </location>
</feature>
<gene>
    <name evidence="14" type="primary">I1RU53</name>
</gene>
<comment type="subcellular location">
    <subcellularLocation>
        <location evidence="2">Secreted</location>
    </subcellularLocation>
</comment>
<evidence type="ECO:0000256" key="11">
    <source>
        <dbReference type="ARBA" id="ARBA00046340"/>
    </source>
</evidence>
<evidence type="ECO:0000256" key="8">
    <source>
        <dbReference type="ARBA" id="ARBA00023033"/>
    </source>
</evidence>
<evidence type="ECO:0000256" key="12">
    <source>
        <dbReference type="SAM" id="MobiDB-lite"/>
    </source>
</evidence>
<evidence type="ECO:0000256" key="5">
    <source>
        <dbReference type="ARBA" id="ARBA00022729"/>
    </source>
</evidence>
<accession>A0A5K1K1F5</accession>
<evidence type="ECO:0000256" key="3">
    <source>
        <dbReference type="ARBA" id="ARBA00022525"/>
    </source>
</evidence>
<dbReference type="AlphaFoldDB" id="A0A5K1K1F5"/>
<protein>
    <submittedName>
        <fullName evidence="14">N/A</fullName>
    </submittedName>
</protein>
<dbReference type="GO" id="GO:0004497">
    <property type="term" value="F:monooxygenase activity"/>
    <property type="evidence" value="ECO:0007669"/>
    <property type="project" value="UniProtKB-KW"/>
</dbReference>
<reference evidence="14" key="1">
    <citation type="submission" date="2019-10" db="EMBL/GenBank/DDBJ databases">
        <authorList>
            <person name="Nor Muhammad N."/>
        </authorList>
    </citation>
    <scope>NUCLEOTIDE SEQUENCE</scope>
</reference>
<dbReference type="EMBL" id="LR727860">
    <property type="protein sequence ID" value="VWO99737.1"/>
    <property type="molecule type" value="Genomic_DNA"/>
</dbReference>
<evidence type="ECO:0000256" key="4">
    <source>
        <dbReference type="ARBA" id="ARBA00022723"/>
    </source>
</evidence>
<keyword evidence="10" id="KW-0325">Glycoprotein</keyword>
<keyword evidence="5 13" id="KW-0732">Signal</keyword>
<comment type="cofactor">
    <cofactor evidence="1">
        <name>Cu(2+)</name>
        <dbReference type="ChEBI" id="CHEBI:29036"/>
    </cofactor>
</comment>
<feature type="signal peptide" evidence="13">
    <location>
        <begin position="1"/>
        <end position="18"/>
    </location>
</feature>
<sequence>MIPVLLVTLAASLPLASAHIALWHPSMYGFNVTDSTFPYDNRPVAPLQDYTFSQWWFHGHLDYPPNPGDIFSLPAGQPAVAELGCNKGVTSYWASSEGHTDVSQGDNPCPSDDGSFPSGAMHTTGLSDVKGCALAIAYESDVSKVQPADFAVFSVNHTCVWTRNTTFDIPARMPPCPAGGCHCAWFWIHAADAGGEQSECDPDLPVFCLLGRRRVDEVILDYMNGFRCNITGSTSDVPLAKAQVPRRCGADPTNGKPDAVPGNCTYGAKQPFYWFQLEENNMFEGTYSPPEYTDVYNFEDGAQDDIFEDSYPNGIPRYKCYLHCGLIVYDHFIVYDPCIFLRRPLVLFCYIFVHVCDLSHFISHFGIVIDNPDIFVYNPLFLSVPLVFIPAAGTPLQLPLGSAWSAWR</sequence>
<evidence type="ECO:0000256" key="1">
    <source>
        <dbReference type="ARBA" id="ARBA00001973"/>
    </source>
</evidence>